<sequence>MTLRFSGYDTKLGDFRHDVLIVRIWQIRSLLFCIW</sequence>
<gene>
    <name evidence="1" type="ORF">LCGC14_0488480</name>
</gene>
<reference evidence="1" key="1">
    <citation type="journal article" date="2015" name="Nature">
        <title>Complex archaea that bridge the gap between prokaryotes and eukaryotes.</title>
        <authorList>
            <person name="Spang A."/>
            <person name="Saw J.H."/>
            <person name="Jorgensen S.L."/>
            <person name="Zaremba-Niedzwiedzka K."/>
            <person name="Martijn J."/>
            <person name="Lind A.E."/>
            <person name="van Eijk R."/>
            <person name="Schleper C."/>
            <person name="Guy L."/>
            <person name="Ettema T.J."/>
        </authorList>
    </citation>
    <scope>NUCLEOTIDE SEQUENCE</scope>
</reference>
<dbReference type="AlphaFoldDB" id="A0A0F9UU55"/>
<evidence type="ECO:0000313" key="1">
    <source>
        <dbReference type="EMBL" id="KKN64716.1"/>
    </source>
</evidence>
<accession>A0A0F9UU55</accession>
<organism evidence="1">
    <name type="scientific">marine sediment metagenome</name>
    <dbReference type="NCBI Taxonomy" id="412755"/>
    <lineage>
        <taxon>unclassified sequences</taxon>
        <taxon>metagenomes</taxon>
        <taxon>ecological metagenomes</taxon>
    </lineage>
</organism>
<dbReference type="EMBL" id="LAZR01000545">
    <property type="protein sequence ID" value="KKN64716.1"/>
    <property type="molecule type" value="Genomic_DNA"/>
</dbReference>
<protein>
    <submittedName>
        <fullName evidence="1">Uncharacterized protein</fullName>
    </submittedName>
</protein>
<proteinExistence type="predicted"/>
<name>A0A0F9UU55_9ZZZZ</name>
<comment type="caution">
    <text evidence="1">The sequence shown here is derived from an EMBL/GenBank/DDBJ whole genome shotgun (WGS) entry which is preliminary data.</text>
</comment>